<dbReference type="PROSITE" id="PS50075">
    <property type="entry name" value="CARRIER"/>
    <property type="match status" value="1"/>
</dbReference>
<dbReference type="SUPFAM" id="SSF69593">
    <property type="entry name" value="Glycerol-3-phosphate (1)-acyltransferase"/>
    <property type="match status" value="1"/>
</dbReference>
<organism evidence="3 4">
    <name type="scientific">Bryocella elongata</name>
    <dbReference type="NCBI Taxonomy" id="863522"/>
    <lineage>
        <taxon>Bacteria</taxon>
        <taxon>Pseudomonadati</taxon>
        <taxon>Acidobacteriota</taxon>
        <taxon>Terriglobia</taxon>
        <taxon>Terriglobales</taxon>
        <taxon>Acidobacteriaceae</taxon>
        <taxon>Bryocella</taxon>
    </lineage>
</organism>
<dbReference type="InterPro" id="IPR000873">
    <property type="entry name" value="AMP-dep_synth/lig_dom"/>
</dbReference>
<dbReference type="GO" id="GO:0016746">
    <property type="term" value="F:acyltransferase activity"/>
    <property type="evidence" value="ECO:0007669"/>
    <property type="project" value="InterPro"/>
</dbReference>
<keyword evidence="4" id="KW-1185">Reference proteome</keyword>
<dbReference type="InterPro" id="IPR020845">
    <property type="entry name" value="AMP-binding_CS"/>
</dbReference>
<sequence length="893" mass="97553">MRPHLASLIEDFRRHADQRAGETAVVEHRGVRRYATTYGELADLAGRVAAELDRRGIVPGDRVVLWGANSAEWVASFFGCLLRGVLAVPLDAIGTPEFAARVIADVQPKLIVGDREMLASLTTGVPTLVLRDLRENTPAAPLFDVSDAVTLDAPFQIVFTSGTTSEPRGIVHTHRNVLASLDPIEREIAKYRRYEKYVHPLRFLHAVPLSHVFGQFMGLWIPAVLAAEIHFSDQMEASRVVELLKRERISVLIAVPRVLELLRAYLLARYEGLAAQLATAKSLPAWKRWWIFRRVHHALGFKFWAVISGGAKLPRELEEFYNRLGLALVQGYGMTETAALVTLNHPFHVGRGTIGKALPGREVRLSDEGEILVRGDVISRATWQDGGMRQREDEWLATGDLAAKNDAGELQFLGRKGDVIVTAAGMNIHPADLETALAEQPGVRAAVVVACEGANGAEPVATVLFNGSDAELEGAVAGANAGLADYQRLRRVLRWPELAFPYTSTGKLLRRKVAAWACTEISGSRRATNTAHVDELAAMIAEIIGETPSRTDDATRLSEDLRLDSLGRVQLQSALEQRLGAEIDDDAIANIATLGELRALIADASELSNIPAPTVRLVPEDLTPRTSTEKQAVEVRGASGQSASAPVPALPAANKRSDAMIYPRWPWTWPVRLLRVLFLEGAMRPLVWFLAAPRIVPARSALPQGPVLLIANHVSAYDAALVLDALPAHLRRHVACAMSGEMLVDLRKGRNQPIKLLQPFAPMGYWLITALFNVFPLPRHRGFRRSFQHAGAAMDHGDSVLIFPEGTRSATGELAPFRQGIGLLAREANVPVVPIALIGLGAMRQRRQATGNAGWFRSGTLEIRVGEALYSSEDDDPASITAQLESALRTLMQ</sequence>
<dbReference type="InterPro" id="IPR042099">
    <property type="entry name" value="ANL_N_sf"/>
</dbReference>
<dbReference type="Proteomes" id="UP000236728">
    <property type="component" value="Unassembled WGS sequence"/>
</dbReference>
<evidence type="ECO:0000313" key="3">
    <source>
        <dbReference type="EMBL" id="SEG23074.1"/>
    </source>
</evidence>
<dbReference type="PANTHER" id="PTHR43201:SF8">
    <property type="entry name" value="ACYL-COA SYNTHETASE FAMILY MEMBER 3"/>
    <property type="match status" value="1"/>
</dbReference>
<dbReference type="AlphaFoldDB" id="A0A1H5YGG9"/>
<feature type="domain" description="Carrier" evidence="2">
    <location>
        <begin position="527"/>
        <end position="605"/>
    </location>
</feature>
<dbReference type="SUPFAM" id="SSF56801">
    <property type="entry name" value="Acetyl-CoA synthetase-like"/>
    <property type="match status" value="1"/>
</dbReference>
<evidence type="ECO:0000313" key="4">
    <source>
        <dbReference type="Proteomes" id="UP000236728"/>
    </source>
</evidence>
<dbReference type="OrthoDB" id="9803968at2"/>
<dbReference type="CDD" id="cd07989">
    <property type="entry name" value="LPLAT_AGPAT-like"/>
    <property type="match status" value="1"/>
</dbReference>
<dbReference type="GO" id="GO:0006631">
    <property type="term" value="P:fatty acid metabolic process"/>
    <property type="evidence" value="ECO:0007669"/>
    <property type="project" value="TreeGrafter"/>
</dbReference>
<dbReference type="SMART" id="SM00563">
    <property type="entry name" value="PlsC"/>
    <property type="match status" value="1"/>
</dbReference>
<evidence type="ECO:0000256" key="1">
    <source>
        <dbReference type="ARBA" id="ARBA00006432"/>
    </source>
</evidence>
<dbReference type="Gene3D" id="1.10.1200.10">
    <property type="entry name" value="ACP-like"/>
    <property type="match status" value="1"/>
</dbReference>
<dbReference type="Pfam" id="PF00501">
    <property type="entry name" value="AMP-binding"/>
    <property type="match status" value="1"/>
</dbReference>
<reference evidence="3 4" key="1">
    <citation type="submission" date="2016-10" db="EMBL/GenBank/DDBJ databases">
        <authorList>
            <person name="de Groot N.N."/>
        </authorList>
    </citation>
    <scope>NUCLEOTIDE SEQUENCE [LARGE SCALE GENOMIC DNA]</scope>
    <source>
        <strain evidence="3 4">DSM 22489</strain>
    </source>
</reference>
<evidence type="ECO:0000259" key="2">
    <source>
        <dbReference type="PROSITE" id="PS50075"/>
    </source>
</evidence>
<dbReference type="PROSITE" id="PS00455">
    <property type="entry name" value="AMP_BINDING"/>
    <property type="match status" value="1"/>
</dbReference>
<gene>
    <name evidence="3" type="ORF">SAMN05421819_2297</name>
</gene>
<dbReference type="Pfam" id="PF00550">
    <property type="entry name" value="PP-binding"/>
    <property type="match status" value="1"/>
</dbReference>
<comment type="similarity">
    <text evidence="1">Belongs to the ATP-dependent AMP-binding enzyme family.</text>
</comment>
<name>A0A1H5YGG9_9BACT</name>
<protein>
    <submittedName>
        <fullName evidence="3">Long-chain acyl-CoA synthetase</fullName>
    </submittedName>
</protein>
<dbReference type="RefSeq" id="WP_103933161.1">
    <property type="nucleotide sequence ID" value="NZ_FNVA01000003.1"/>
</dbReference>
<dbReference type="InterPro" id="IPR009081">
    <property type="entry name" value="PP-bd_ACP"/>
</dbReference>
<dbReference type="Gene3D" id="3.30.300.30">
    <property type="match status" value="1"/>
</dbReference>
<dbReference type="InterPro" id="IPR045851">
    <property type="entry name" value="AMP-bd_C_sf"/>
</dbReference>
<dbReference type="EMBL" id="FNVA01000003">
    <property type="protein sequence ID" value="SEG23074.1"/>
    <property type="molecule type" value="Genomic_DNA"/>
</dbReference>
<dbReference type="InterPro" id="IPR002123">
    <property type="entry name" value="Plipid/glycerol_acylTrfase"/>
</dbReference>
<dbReference type="Pfam" id="PF01553">
    <property type="entry name" value="Acyltransferase"/>
    <property type="match status" value="1"/>
</dbReference>
<dbReference type="Gene3D" id="3.40.50.12780">
    <property type="entry name" value="N-terminal domain of ligase-like"/>
    <property type="match status" value="1"/>
</dbReference>
<proteinExistence type="inferred from homology"/>
<dbReference type="InterPro" id="IPR036736">
    <property type="entry name" value="ACP-like_sf"/>
</dbReference>
<dbReference type="PANTHER" id="PTHR43201">
    <property type="entry name" value="ACYL-COA SYNTHETASE"/>
    <property type="match status" value="1"/>
</dbReference>
<dbReference type="SUPFAM" id="SSF47336">
    <property type="entry name" value="ACP-like"/>
    <property type="match status" value="1"/>
</dbReference>
<accession>A0A1H5YGG9</accession>
<dbReference type="GO" id="GO:0031956">
    <property type="term" value="F:medium-chain fatty acid-CoA ligase activity"/>
    <property type="evidence" value="ECO:0007669"/>
    <property type="project" value="TreeGrafter"/>
</dbReference>